<comment type="similarity">
    <text evidence="6">Belongs to the ABC-4 integral membrane protein family.</text>
</comment>
<accession>A0A8J3MSG9</accession>
<dbReference type="PANTHER" id="PTHR30572">
    <property type="entry name" value="MEMBRANE COMPONENT OF TRANSPORTER-RELATED"/>
    <property type="match status" value="1"/>
</dbReference>
<feature type="transmembrane region" description="Helical" evidence="7">
    <location>
        <begin position="602"/>
        <end position="621"/>
    </location>
</feature>
<dbReference type="Pfam" id="PF02687">
    <property type="entry name" value="FtsX"/>
    <property type="match status" value="2"/>
</dbReference>
<dbReference type="GO" id="GO:0005886">
    <property type="term" value="C:plasma membrane"/>
    <property type="evidence" value="ECO:0007669"/>
    <property type="project" value="UniProtKB-SubCell"/>
</dbReference>
<feature type="transmembrane region" description="Helical" evidence="7">
    <location>
        <begin position="405"/>
        <end position="435"/>
    </location>
</feature>
<sequence length="1017" mass="111080">MTALTHNRSVVDEPSRAELLSMITLALWRLRRSALPLAMTGLGLTCAVMIICTLPLLQLVSTTAALRDLLRSTPTNADIVTEASSRTLGSDWYMGREAALNQPFAEQLAPYLQGSPQSFMQVGNLPPLSPYPLSSVASYTLTGIDMAAATSHLKLIAGRLPKEANGNEMEVAISQQTARELAKTPIGIGTLLRTNLRYQLDPASPEVHYATAELTLRVVGIFDASSANDLYWHDEPLNPVVEGLDPPKALHFPLLLPRQSILHMADQIAQAHTTSTELVMEKSFELTWYRHLNVSTISSQQLSDLNGHLRSLDAAYANHFGSNSLTGLSEVNLLGAVISYYNQPGILERLQNRLTVVNIPIYVVSSAIALLILFFVATMTSLLVEQQTPTIAILRSRGASGRQIFLTLVSQCLLLALSAALLGPLLALLLVTLFAPGLIPTSSMDALNALWPNPLPSLSLTPPFALGTIAISILVMMGALWGALRTNVLDQRYQLARTTSRPFWQRYYLDVVALVIALVAFLIADYISGYTDLLDVSTYLLIISPLRIIAPIFLVISLMLLFLRLFPLLLKGIAHLAQRGNTASPMLAFAQMTRSPQRPLQMLLLLAAACSFTLMSLIFSATQDTHLTDVANYQTMSDFSAQIVSIGQEPLSTTYQRYTPIKGVLSASLGYISDGTISQENTPARLFAVDTATFARTTLWNASNSTQMLSELTRTLATKSTSANLRQGLPAIVDDSTWNQLRLHIGSTFNLQGTATGSLSIRILVIDHVQHIQSLNNNTDPEINYANPLPGGLLVDFTALNRYLAQDSGQITTPNTLWLRTSDNSATLQSIRRALSNPDLSLVNVMDRRALIETLHHDSITLELLGMIMIGTVTALGLALFGNLISTWQSARARLTNFAVLRALGTDARQVSLILLWEQGTIYVSALVLGILFALLLTLMVVPNLVFTTTPVSGESSYLGNAEFYALQHIVPPRLVYPPSLFLALIFFVVICALAIVLMIRAVLRPTLSHMLRLNED</sequence>
<feature type="transmembrane region" description="Helical" evidence="7">
    <location>
        <begin position="359"/>
        <end position="384"/>
    </location>
</feature>
<evidence type="ECO:0000256" key="1">
    <source>
        <dbReference type="ARBA" id="ARBA00004651"/>
    </source>
</evidence>
<reference evidence="9" key="1">
    <citation type="submission" date="2020-10" db="EMBL/GenBank/DDBJ databases">
        <title>Taxonomic study of unclassified bacteria belonging to the class Ktedonobacteria.</title>
        <authorList>
            <person name="Yabe S."/>
            <person name="Wang C.M."/>
            <person name="Zheng Y."/>
            <person name="Sakai Y."/>
            <person name="Cavaletti L."/>
            <person name="Monciardini P."/>
            <person name="Donadio S."/>
        </authorList>
    </citation>
    <scope>NUCLEOTIDE SEQUENCE</scope>
    <source>
        <strain evidence="9">SOSP1-1</strain>
    </source>
</reference>
<keyword evidence="2" id="KW-1003">Cell membrane</keyword>
<dbReference type="InterPro" id="IPR003838">
    <property type="entry name" value="ABC3_permease_C"/>
</dbReference>
<dbReference type="Proteomes" id="UP000612362">
    <property type="component" value="Unassembled WGS sequence"/>
</dbReference>
<proteinExistence type="inferred from homology"/>
<keyword evidence="4 7" id="KW-1133">Transmembrane helix</keyword>
<evidence type="ECO:0000256" key="5">
    <source>
        <dbReference type="ARBA" id="ARBA00023136"/>
    </source>
</evidence>
<name>A0A8J3MSG9_9CHLR</name>
<dbReference type="AlphaFoldDB" id="A0A8J3MSG9"/>
<dbReference type="PANTHER" id="PTHR30572:SF4">
    <property type="entry name" value="ABC TRANSPORTER PERMEASE YTRF"/>
    <property type="match status" value="1"/>
</dbReference>
<protein>
    <recommendedName>
        <fullName evidence="8">ABC3 transporter permease C-terminal domain-containing protein</fullName>
    </recommendedName>
</protein>
<dbReference type="EMBL" id="BNJF01000001">
    <property type="protein sequence ID" value="GHO44861.1"/>
    <property type="molecule type" value="Genomic_DNA"/>
</dbReference>
<gene>
    <name evidence="9" type="ORF">KSX_30240</name>
</gene>
<feature type="transmembrane region" description="Helical" evidence="7">
    <location>
        <begin position="34"/>
        <end position="57"/>
    </location>
</feature>
<keyword evidence="5 7" id="KW-0472">Membrane</keyword>
<feature type="transmembrane region" description="Helical" evidence="7">
    <location>
        <begin position="922"/>
        <end position="942"/>
    </location>
</feature>
<feature type="transmembrane region" description="Helical" evidence="7">
    <location>
        <begin position="981"/>
        <end position="1004"/>
    </location>
</feature>
<feature type="transmembrane region" description="Helical" evidence="7">
    <location>
        <begin position="864"/>
        <end position="885"/>
    </location>
</feature>
<feature type="domain" description="ABC3 transporter permease C-terminal" evidence="8">
    <location>
        <begin position="363"/>
        <end position="484"/>
    </location>
</feature>
<evidence type="ECO:0000256" key="2">
    <source>
        <dbReference type="ARBA" id="ARBA00022475"/>
    </source>
</evidence>
<feature type="transmembrane region" description="Helical" evidence="7">
    <location>
        <begin position="464"/>
        <end position="486"/>
    </location>
</feature>
<evidence type="ECO:0000256" key="3">
    <source>
        <dbReference type="ARBA" id="ARBA00022692"/>
    </source>
</evidence>
<evidence type="ECO:0000313" key="10">
    <source>
        <dbReference type="Proteomes" id="UP000612362"/>
    </source>
</evidence>
<comment type="subcellular location">
    <subcellularLocation>
        <location evidence="1">Cell membrane</location>
        <topology evidence="1">Multi-pass membrane protein</topology>
    </subcellularLocation>
</comment>
<comment type="caution">
    <text evidence="9">The sequence shown here is derived from an EMBL/GenBank/DDBJ whole genome shotgun (WGS) entry which is preliminary data.</text>
</comment>
<organism evidence="9 10">
    <name type="scientific">Ktedonospora formicarum</name>
    <dbReference type="NCBI Taxonomy" id="2778364"/>
    <lineage>
        <taxon>Bacteria</taxon>
        <taxon>Bacillati</taxon>
        <taxon>Chloroflexota</taxon>
        <taxon>Ktedonobacteria</taxon>
        <taxon>Ktedonobacterales</taxon>
        <taxon>Ktedonobacteraceae</taxon>
        <taxon>Ktedonospora</taxon>
    </lineage>
</organism>
<feature type="transmembrane region" description="Helical" evidence="7">
    <location>
        <begin position="539"/>
        <end position="563"/>
    </location>
</feature>
<feature type="domain" description="ABC3 transporter permease C-terminal" evidence="8">
    <location>
        <begin position="872"/>
        <end position="1005"/>
    </location>
</feature>
<keyword evidence="10" id="KW-1185">Reference proteome</keyword>
<dbReference type="InterPro" id="IPR050250">
    <property type="entry name" value="Macrolide_Exporter_MacB"/>
</dbReference>
<dbReference type="GO" id="GO:0022857">
    <property type="term" value="F:transmembrane transporter activity"/>
    <property type="evidence" value="ECO:0007669"/>
    <property type="project" value="TreeGrafter"/>
</dbReference>
<evidence type="ECO:0000256" key="6">
    <source>
        <dbReference type="ARBA" id="ARBA00038076"/>
    </source>
</evidence>
<evidence type="ECO:0000256" key="4">
    <source>
        <dbReference type="ARBA" id="ARBA00022989"/>
    </source>
</evidence>
<keyword evidence="3 7" id="KW-0812">Transmembrane</keyword>
<evidence type="ECO:0000259" key="8">
    <source>
        <dbReference type="Pfam" id="PF02687"/>
    </source>
</evidence>
<evidence type="ECO:0000313" key="9">
    <source>
        <dbReference type="EMBL" id="GHO44861.1"/>
    </source>
</evidence>
<evidence type="ECO:0000256" key="7">
    <source>
        <dbReference type="SAM" id="Phobius"/>
    </source>
</evidence>
<feature type="transmembrane region" description="Helical" evidence="7">
    <location>
        <begin position="507"/>
        <end position="527"/>
    </location>
</feature>
<dbReference type="RefSeq" id="WP_220194228.1">
    <property type="nucleotide sequence ID" value="NZ_BNJF01000001.1"/>
</dbReference>